<feature type="region of interest" description="Disordered" evidence="1">
    <location>
        <begin position="91"/>
        <end position="124"/>
    </location>
</feature>
<dbReference type="AlphaFoldDB" id="A0A0V1B157"/>
<name>A0A0V1B157_TRISP</name>
<dbReference type="InParanoid" id="A0A0V1B157"/>
<protein>
    <submittedName>
        <fullName evidence="2">Uncharacterized protein</fullName>
    </submittedName>
</protein>
<feature type="compositionally biased region" description="Basic and acidic residues" evidence="1">
    <location>
        <begin position="95"/>
        <end position="109"/>
    </location>
</feature>
<sequence length="187" mass="21212">MNVYKRRCKTDKISFISISVSYLLMRNFVEKCSNVFLSEMLNITFSYHGRKEALPARRSDDQSIKCSVVILEDQKGYGDSLTCTIKFGGKRKRDRKDNRDCSDHEDSPKAEAYSRTTSVSPEHGTEDLTCCDLIASHSQNAPTLVGISSANFLRGCFTHHVRRRVIFTQNSANCFCGFTAIEIRFLT</sequence>
<reference evidence="2 3" key="1">
    <citation type="submission" date="2015-01" db="EMBL/GenBank/DDBJ databases">
        <title>Evolution of Trichinella species and genotypes.</title>
        <authorList>
            <person name="Korhonen P.K."/>
            <person name="Edoardo P."/>
            <person name="Giuseppe L.R."/>
            <person name="Gasser R.B."/>
        </authorList>
    </citation>
    <scope>NUCLEOTIDE SEQUENCE [LARGE SCALE GENOMIC DNA]</scope>
    <source>
        <strain evidence="2">ISS3</strain>
    </source>
</reference>
<evidence type="ECO:0000313" key="2">
    <source>
        <dbReference type="EMBL" id="KRY30776.1"/>
    </source>
</evidence>
<gene>
    <name evidence="2" type="ORF">T01_7881</name>
</gene>
<keyword evidence="3" id="KW-1185">Reference proteome</keyword>
<accession>A0A0V1B157</accession>
<dbReference type="EMBL" id="JYDH01000132">
    <property type="protein sequence ID" value="KRY30776.1"/>
    <property type="molecule type" value="Genomic_DNA"/>
</dbReference>
<dbReference type="Proteomes" id="UP000054776">
    <property type="component" value="Unassembled WGS sequence"/>
</dbReference>
<comment type="caution">
    <text evidence="2">The sequence shown here is derived from an EMBL/GenBank/DDBJ whole genome shotgun (WGS) entry which is preliminary data.</text>
</comment>
<evidence type="ECO:0000256" key="1">
    <source>
        <dbReference type="SAM" id="MobiDB-lite"/>
    </source>
</evidence>
<evidence type="ECO:0000313" key="3">
    <source>
        <dbReference type="Proteomes" id="UP000054776"/>
    </source>
</evidence>
<proteinExistence type="predicted"/>
<organism evidence="2 3">
    <name type="scientific">Trichinella spiralis</name>
    <name type="common">Trichina worm</name>
    <dbReference type="NCBI Taxonomy" id="6334"/>
    <lineage>
        <taxon>Eukaryota</taxon>
        <taxon>Metazoa</taxon>
        <taxon>Ecdysozoa</taxon>
        <taxon>Nematoda</taxon>
        <taxon>Enoplea</taxon>
        <taxon>Dorylaimia</taxon>
        <taxon>Trichinellida</taxon>
        <taxon>Trichinellidae</taxon>
        <taxon>Trichinella</taxon>
    </lineage>
</organism>